<name>A0AA90N8C0_9ACTN</name>
<protein>
    <recommendedName>
        <fullName evidence="3">Aminoglycoside phosphotransferase domain-containing protein</fullName>
    </recommendedName>
</protein>
<keyword evidence="2" id="KW-1185">Reference proteome</keyword>
<dbReference type="RefSeq" id="WP_220658997.1">
    <property type="nucleotide sequence ID" value="NZ_BAAAII010000005.1"/>
</dbReference>
<dbReference type="EMBL" id="JAUTIX010000002">
    <property type="protein sequence ID" value="MDP0397547.1"/>
    <property type="molecule type" value="Genomic_DNA"/>
</dbReference>
<dbReference type="SUPFAM" id="SSF56112">
    <property type="entry name" value="Protein kinase-like (PK-like)"/>
    <property type="match status" value="1"/>
</dbReference>
<reference evidence="1" key="1">
    <citation type="submission" date="2023-08" db="EMBL/GenBank/DDBJ databases">
        <title>The draft genome of Tsukamurella strandjordii strain 050030.</title>
        <authorList>
            <person name="Zhao F."/>
            <person name="Feng Y."/>
            <person name="Zong Z."/>
        </authorList>
    </citation>
    <scope>NUCLEOTIDE SEQUENCE</scope>
    <source>
        <strain evidence="1">050030</strain>
    </source>
</reference>
<dbReference type="Proteomes" id="UP001178281">
    <property type="component" value="Unassembled WGS sequence"/>
</dbReference>
<organism evidence="1 2">
    <name type="scientific">Tsukamurella strandjordii</name>
    <dbReference type="NCBI Taxonomy" id="147577"/>
    <lineage>
        <taxon>Bacteria</taxon>
        <taxon>Bacillati</taxon>
        <taxon>Actinomycetota</taxon>
        <taxon>Actinomycetes</taxon>
        <taxon>Mycobacteriales</taxon>
        <taxon>Tsukamurellaceae</taxon>
        <taxon>Tsukamurella</taxon>
    </lineage>
</organism>
<comment type="caution">
    <text evidence="1">The sequence shown here is derived from an EMBL/GenBank/DDBJ whole genome shotgun (WGS) entry which is preliminary data.</text>
</comment>
<evidence type="ECO:0008006" key="3">
    <source>
        <dbReference type="Google" id="ProtNLM"/>
    </source>
</evidence>
<accession>A0AA90N8C0</accession>
<evidence type="ECO:0000313" key="1">
    <source>
        <dbReference type="EMBL" id="MDP0397547.1"/>
    </source>
</evidence>
<evidence type="ECO:0000313" key="2">
    <source>
        <dbReference type="Proteomes" id="UP001178281"/>
    </source>
</evidence>
<dbReference type="AlphaFoldDB" id="A0AA90N8C0"/>
<proteinExistence type="predicted"/>
<dbReference type="InterPro" id="IPR011009">
    <property type="entry name" value="Kinase-like_dom_sf"/>
</dbReference>
<gene>
    <name evidence="1" type="ORF">Q7X28_06365</name>
</gene>
<sequence length="368" mass="39284">MVAAVGFETTQAALTAVETLLGRRVGTPVDLGDPEDLGGSGRTLVMRARVLHNNPLLPRSVVIKQLRLVDHADRDHAEAFARESAAYKFATALPVDSRPGPQLLASDPEAKILVLQDLGEGETMTDVLGRTPVVGASMVLSAWAQALGRMHAGTYGREIDLHTLARLEHTDSRNDPIAREAEKAVTAVAQAVGGAGETTGAVLDAAVALFTDGPFRAFSPSDVGPDNTHVVGGAVRFLDYEWAGFRDGALDIAYALLTYPDCTPEGHSTDHDSAILEAWRSEIVRLWPRLADDIALHRHLATAKLAWLVLATYWALGLDSASRIDAGHLDSLAAWSSEDLATRWDRLAAADPRIAGFAEAAAAEVRAQ</sequence>